<dbReference type="InterPro" id="IPR038268">
    <property type="entry name" value="RHH_sf"/>
</dbReference>
<dbReference type="InterPro" id="IPR027373">
    <property type="entry name" value="RHH_dom"/>
</dbReference>
<dbReference type="Gene3D" id="1.10.3990.20">
    <property type="entry name" value="protein bp1543"/>
    <property type="match status" value="1"/>
</dbReference>
<proteinExistence type="predicted"/>
<name>A0A1G7UI79_9HYPH</name>
<feature type="domain" description="Ribbon-helix-helix" evidence="1">
    <location>
        <begin position="3"/>
        <end position="63"/>
    </location>
</feature>
<organism evidence="2 3">
    <name type="scientific">Pelagibacterium luteolum</name>
    <dbReference type="NCBI Taxonomy" id="440168"/>
    <lineage>
        <taxon>Bacteria</taxon>
        <taxon>Pseudomonadati</taxon>
        <taxon>Pseudomonadota</taxon>
        <taxon>Alphaproteobacteria</taxon>
        <taxon>Hyphomicrobiales</taxon>
        <taxon>Devosiaceae</taxon>
        <taxon>Pelagibacterium</taxon>
    </lineage>
</organism>
<evidence type="ECO:0000313" key="3">
    <source>
        <dbReference type="Proteomes" id="UP000199495"/>
    </source>
</evidence>
<dbReference type="RefSeq" id="WP_090593987.1">
    <property type="nucleotide sequence ID" value="NZ_FNCS01000003.1"/>
</dbReference>
<dbReference type="EMBL" id="FNCS01000003">
    <property type="protein sequence ID" value="SDG47265.1"/>
    <property type="molecule type" value="Genomic_DNA"/>
</dbReference>
<evidence type="ECO:0000313" key="2">
    <source>
        <dbReference type="EMBL" id="SDG47265.1"/>
    </source>
</evidence>
<gene>
    <name evidence="2" type="ORF">SAMN04487974_10388</name>
</gene>
<sequence>MLKRSLTISGHRTSIALEPQFWDVLDDIAQEQKLSISQLIARIDEERDEPNLSSAIRVFALDWALAQGVAE</sequence>
<dbReference type="STRING" id="440168.SAMN04487974_10388"/>
<reference evidence="2 3" key="1">
    <citation type="submission" date="2016-10" db="EMBL/GenBank/DDBJ databases">
        <authorList>
            <person name="de Groot N.N."/>
        </authorList>
    </citation>
    <scope>NUCLEOTIDE SEQUENCE [LARGE SCALE GENOMIC DNA]</scope>
    <source>
        <strain evidence="2 3">CGMCC 1.10267</strain>
    </source>
</reference>
<evidence type="ECO:0000259" key="1">
    <source>
        <dbReference type="Pfam" id="PF13467"/>
    </source>
</evidence>
<keyword evidence="3" id="KW-1185">Reference proteome</keyword>
<dbReference type="Pfam" id="PF13467">
    <property type="entry name" value="RHH_4"/>
    <property type="match status" value="1"/>
</dbReference>
<protein>
    <submittedName>
        <fullName evidence="2">Ribbon-helix-helix domain-containing protein</fullName>
    </submittedName>
</protein>
<dbReference type="AlphaFoldDB" id="A0A1G7UI79"/>
<accession>A0A1G7UI79</accession>
<dbReference type="OrthoDB" id="7477016at2"/>
<dbReference type="Proteomes" id="UP000199495">
    <property type="component" value="Unassembled WGS sequence"/>
</dbReference>